<gene>
    <name evidence="1" type="ORF">POSPLADRAFT_1038324</name>
</gene>
<organism evidence="1 2">
    <name type="scientific">Postia placenta MAD-698-R-SB12</name>
    <dbReference type="NCBI Taxonomy" id="670580"/>
    <lineage>
        <taxon>Eukaryota</taxon>
        <taxon>Fungi</taxon>
        <taxon>Dikarya</taxon>
        <taxon>Basidiomycota</taxon>
        <taxon>Agaricomycotina</taxon>
        <taxon>Agaricomycetes</taxon>
        <taxon>Polyporales</taxon>
        <taxon>Adustoporiaceae</taxon>
        <taxon>Rhodonia</taxon>
    </lineage>
</organism>
<dbReference type="AlphaFoldDB" id="A0A1X6NHP5"/>
<proteinExistence type="predicted"/>
<reference evidence="1 2" key="1">
    <citation type="submission" date="2017-04" db="EMBL/GenBank/DDBJ databases">
        <title>Genome Sequence of the Model Brown-Rot Fungus Postia placenta SB12.</title>
        <authorList>
            <consortium name="DOE Joint Genome Institute"/>
            <person name="Gaskell J."/>
            <person name="Kersten P."/>
            <person name="Larrondo L.F."/>
            <person name="Canessa P."/>
            <person name="Martinez D."/>
            <person name="Hibbett D."/>
            <person name="Schmoll M."/>
            <person name="Kubicek C.P."/>
            <person name="Martinez A.T."/>
            <person name="Yadav J."/>
            <person name="Master E."/>
            <person name="Magnuson J.K."/>
            <person name="James T."/>
            <person name="Yaver D."/>
            <person name="Berka R."/>
            <person name="Labutti K."/>
            <person name="Lipzen A."/>
            <person name="Aerts A."/>
            <person name="Barry K."/>
            <person name="Henrissat B."/>
            <person name="Blanchette R."/>
            <person name="Grigoriev I."/>
            <person name="Cullen D."/>
        </authorList>
    </citation>
    <scope>NUCLEOTIDE SEQUENCE [LARGE SCALE GENOMIC DNA]</scope>
    <source>
        <strain evidence="1 2">MAD-698-R-SB12</strain>
    </source>
</reference>
<dbReference type="GeneID" id="36322318"/>
<sequence>MNAHTLYNGTMTSLQRLGGRFCAGAVSCRSVCPTDAPKYNEYITSLTKNPYKDHFLLMPMKRVVPSTRCRRASLRGLAFARC</sequence>
<protein>
    <submittedName>
        <fullName evidence="1">Uncharacterized protein</fullName>
    </submittedName>
</protein>
<keyword evidence="2" id="KW-1185">Reference proteome</keyword>
<accession>A0A1X6NHP5</accession>
<evidence type="ECO:0000313" key="2">
    <source>
        <dbReference type="Proteomes" id="UP000194127"/>
    </source>
</evidence>
<name>A0A1X6NHP5_9APHY</name>
<dbReference type="EMBL" id="KZ110591">
    <property type="protein sequence ID" value="OSX68141.1"/>
    <property type="molecule type" value="Genomic_DNA"/>
</dbReference>
<dbReference type="Proteomes" id="UP000194127">
    <property type="component" value="Unassembled WGS sequence"/>
</dbReference>
<dbReference type="RefSeq" id="XP_024344935.1">
    <property type="nucleotide sequence ID" value="XM_024477368.1"/>
</dbReference>
<evidence type="ECO:0000313" key="1">
    <source>
        <dbReference type="EMBL" id="OSX68141.1"/>
    </source>
</evidence>